<gene>
    <name evidence="1" type="ORF">BJN34_00055</name>
</gene>
<organism evidence="1 2">
    <name type="scientific">Cupriavidus necator</name>
    <name type="common">Alcaligenes eutrophus</name>
    <name type="synonym">Ralstonia eutropha</name>
    <dbReference type="NCBI Taxonomy" id="106590"/>
    <lineage>
        <taxon>Bacteria</taxon>
        <taxon>Pseudomonadati</taxon>
        <taxon>Pseudomonadota</taxon>
        <taxon>Betaproteobacteria</taxon>
        <taxon>Burkholderiales</taxon>
        <taxon>Burkholderiaceae</taxon>
        <taxon>Cupriavidus</taxon>
    </lineage>
</organism>
<reference evidence="2" key="1">
    <citation type="submission" date="2017-02" db="EMBL/GenBank/DDBJ databases">
        <title>Complete genome sequence of Cupriavidus necator strain NH9, a 3-chlorobenzoate degrader.</title>
        <authorList>
            <person name="Moriuchi R."/>
            <person name="Dohra H."/>
            <person name="Ogawa N."/>
        </authorList>
    </citation>
    <scope>NUCLEOTIDE SEQUENCE [LARGE SCALE GENOMIC DNA]</scope>
    <source>
        <strain evidence="2">NH9</strain>
    </source>
</reference>
<sequence>MPESRVVDTNVLIVASAAHATSPFPEDETPINEAQLRERVLAWMEAFESDPQRHAVLDWDWHICTEYQNKLSEQDYGWLALMHKRDKSEVVWVGIEVDEHGHAVLPPALAASVTDLADRKMVASALAVGDEARPCKLTNTCDTDWLDCADALKAANVETEHLLEDWLHEKWSEKKAKKP</sequence>
<dbReference type="EMBL" id="CP017757">
    <property type="protein sequence ID" value="AQV92284.1"/>
    <property type="molecule type" value="Genomic_DNA"/>
</dbReference>
<proteinExistence type="predicted"/>
<protein>
    <recommendedName>
        <fullName evidence="3">PIN domain-containing protein</fullName>
    </recommendedName>
</protein>
<evidence type="ECO:0000313" key="1">
    <source>
        <dbReference type="EMBL" id="AQV92284.1"/>
    </source>
</evidence>
<dbReference type="RefSeq" id="WP_078194643.1">
    <property type="nucleotide sequence ID" value="NZ_CP017757.2"/>
</dbReference>
<evidence type="ECO:0000313" key="2">
    <source>
        <dbReference type="Proteomes" id="UP000189627"/>
    </source>
</evidence>
<dbReference type="KEGG" id="cuh:BJN34_00055"/>
<dbReference type="OrthoDB" id="6864212at2"/>
<evidence type="ECO:0008006" key="3">
    <source>
        <dbReference type="Google" id="ProtNLM"/>
    </source>
</evidence>
<dbReference type="AlphaFoldDB" id="A0A1U9UHX1"/>
<name>A0A1U9UHX1_CUPNE</name>
<accession>A0A1U9UHX1</accession>
<dbReference type="Proteomes" id="UP000189627">
    <property type="component" value="Chromosome 1"/>
</dbReference>